<dbReference type="AlphaFoldDB" id="A0A183TJF0"/>
<dbReference type="InterPro" id="IPR010795">
    <property type="entry name" value="Prenylcys_lyase"/>
</dbReference>
<keyword evidence="8" id="KW-1185">Reference proteome</keyword>
<keyword evidence="3" id="KW-0274">FAD</keyword>
<dbReference type="GO" id="GO:0030328">
    <property type="term" value="P:prenylcysteine catabolic process"/>
    <property type="evidence" value="ECO:0007669"/>
    <property type="project" value="InterPro"/>
</dbReference>
<evidence type="ECO:0000313" key="9">
    <source>
        <dbReference type="WBParaSite" id="SSLN_0001723301-mRNA-1"/>
    </source>
</evidence>
<dbReference type="GO" id="GO:0030327">
    <property type="term" value="P:prenylated protein catabolic process"/>
    <property type="evidence" value="ECO:0007669"/>
    <property type="project" value="TreeGrafter"/>
</dbReference>
<evidence type="ECO:0000256" key="4">
    <source>
        <dbReference type="ARBA" id="ARBA00023002"/>
    </source>
</evidence>
<sequence length="291" mass="32968">MGLLPSGFSATLPYCLEYCSNDDKKVRSAEFDYVVLACPLHQEATISAPQDILPARSEYRVMHKCIHSGRLNYTKLGLPADQHLLTREKASWMHPRSRRWHLLDYVLVRRRDRQDVLVTKAIRDADGWTDHRLVISQMRLRLQPRRRPQELPNKAVEGLDIMLAKSALEDPETLFQSMGSVKPEKKTTKIDSIWATFTVPERMVNPAEQLSRTYFAKSQLLNCTRWLAYPKYAPLKNPSVDLGTFVLAPGLIYASALELAASCMEVAVISGRNAALLISTRSSKMNPSEDV</sequence>
<dbReference type="PANTHER" id="PTHR15944:SF0">
    <property type="entry name" value="PRENYLCYSTEINE LYASE DOMAIN-CONTAINING PROTEIN"/>
    <property type="match status" value="1"/>
</dbReference>
<keyword evidence="5" id="KW-0325">Glycoprotein</keyword>
<dbReference type="OrthoDB" id="437369at2759"/>
<keyword evidence="4" id="KW-0560">Oxidoreductase</keyword>
<reference evidence="9" key="1">
    <citation type="submission" date="2016-06" db="UniProtKB">
        <authorList>
            <consortium name="WormBaseParasite"/>
        </authorList>
    </citation>
    <scope>IDENTIFICATION</scope>
</reference>
<accession>A0A183TJF0</accession>
<proteinExistence type="predicted"/>
<reference evidence="7 8" key="2">
    <citation type="submission" date="2018-11" db="EMBL/GenBank/DDBJ databases">
        <authorList>
            <consortium name="Pathogen Informatics"/>
        </authorList>
    </citation>
    <scope>NUCLEOTIDE SEQUENCE [LARGE SCALE GENOMIC DNA]</scope>
    <source>
        <strain evidence="7 8">NST_G2</strain>
    </source>
</reference>
<dbReference type="GO" id="GO:0001735">
    <property type="term" value="F:prenylcysteine oxidase activity"/>
    <property type="evidence" value="ECO:0007669"/>
    <property type="project" value="InterPro"/>
</dbReference>
<protein>
    <submittedName>
        <fullName evidence="9">Prenylcys_lyase domain-containing protein</fullName>
    </submittedName>
</protein>
<dbReference type="PANTHER" id="PTHR15944">
    <property type="entry name" value="FARNESYLCYSTEINE LYASE"/>
    <property type="match status" value="1"/>
</dbReference>
<name>A0A183TJF0_SCHSO</name>
<evidence type="ECO:0000259" key="6">
    <source>
        <dbReference type="Pfam" id="PF07156"/>
    </source>
</evidence>
<evidence type="ECO:0000256" key="5">
    <source>
        <dbReference type="ARBA" id="ARBA00023180"/>
    </source>
</evidence>
<evidence type="ECO:0000256" key="2">
    <source>
        <dbReference type="ARBA" id="ARBA00022630"/>
    </source>
</evidence>
<dbReference type="Pfam" id="PF07156">
    <property type="entry name" value="Prenylcys_lyase"/>
    <property type="match status" value="1"/>
</dbReference>
<feature type="domain" description="Prenylcysteine lyase" evidence="6">
    <location>
        <begin position="168"/>
        <end position="284"/>
    </location>
</feature>
<evidence type="ECO:0000256" key="3">
    <source>
        <dbReference type="ARBA" id="ARBA00022827"/>
    </source>
</evidence>
<evidence type="ECO:0000256" key="1">
    <source>
        <dbReference type="ARBA" id="ARBA00001974"/>
    </source>
</evidence>
<gene>
    <name evidence="7" type="ORF">SSLN_LOCUS16598</name>
</gene>
<organism evidence="9">
    <name type="scientific">Schistocephalus solidus</name>
    <name type="common">Tapeworm</name>
    <dbReference type="NCBI Taxonomy" id="70667"/>
    <lineage>
        <taxon>Eukaryota</taxon>
        <taxon>Metazoa</taxon>
        <taxon>Spiralia</taxon>
        <taxon>Lophotrochozoa</taxon>
        <taxon>Platyhelminthes</taxon>
        <taxon>Cestoda</taxon>
        <taxon>Eucestoda</taxon>
        <taxon>Diphyllobothriidea</taxon>
        <taxon>Diphyllobothriidae</taxon>
        <taxon>Schistocephalus</taxon>
    </lineage>
</organism>
<dbReference type="InterPro" id="IPR017046">
    <property type="entry name" value="Prenylcysteine_Oxase1"/>
</dbReference>
<evidence type="ECO:0000313" key="7">
    <source>
        <dbReference type="EMBL" id="VDM02984.1"/>
    </source>
</evidence>
<comment type="cofactor">
    <cofactor evidence="1">
        <name>FAD</name>
        <dbReference type="ChEBI" id="CHEBI:57692"/>
    </cofactor>
</comment>
<keyword evidence="2" id="KW-0285">Flavoprotein</keyword>
<dbReference type="Proteomes" id="UP000275846">
    <property type="component" value="Unassembled WGS sequence"/>
</dbReference>
<evidence type="ECO:0000313" key="8">
    <source>
        <dbReference type="Proteomes" id="UP000275846"/>
    </source>
</evidence>
<dbReference type="EMBL" id="UYSU01041283">
    <property type="protein sequence ID" value="VDM02984.1"/>
    <property type="molecule type" value="Genomic_DNA"/>
</dbReference>
<dbReference type="WBParaSite" id="SSLN_0001723301-mRNA-1">
    <property type="protein sequence ID" value="SSLN_0001723301-mRNA-1"/>
    <property type="gene ID" value="SSLN_0001723301"/>
</dbReference>